<evidence type="ECO:0000313" key="2">
    <source>
        <dbReference type="Proteomes" id="UP000322294"/>
    </source>
</evidence>
<comment type="caution">
    <text evidence="1">The sequence shown here is derived from an EMBL/GenBank/DDBJ whole genome shotgun (WGS) entry which is preliminary data.</text>
</comment>
<keyword evidence="2" id="KW-1185">Reference proteome</keyword>
<organism evidence="1 2">
    <name type="scientific">Thermosediminibacter litoriperuensis</name>
    <dbReference type="NCBI Taxonomy" id="291989"/>
    <lineage>
        <taxon>Bacteria</taxon>
        <taxon>Bacillati</taxon>
        <taxon>Bacillota</taxon>
        <taxon>Clostridia</taxon>
        <taxon>Thermosediminibacterales</taxon>
        <taxon>Thermosediminibacteraceae</taxon>
        <taxon>Thermosediminibacter</taxon>
    </lineage>
</organism>
<dbReference type="AlphaFoldDB" id="A0A5S5ASJ1"/>
<accession>A0A5S5ASJ1</accession>
<gene>
    <name evidence="1" type="ORF">LZ11_01126</name>
</gene>
<evidence type="ECO:0000313" key="1">
    <source>
        <dbReference type="EMBL" id="TYP55411.1"/>
    </source>
</evidence>
<dbReference type="Proteomes" id="UP000322294">
    <property type="component" value="Unassembled WGS sequence"/>
</dbReference>
<sequence length="45" mass="5703">MRHIDYLDEEIERLDEEIKNRMLPFEEDLALWIRFPEWEEGLLNR</sequence>
<proteinExistence type="predicted"/>
<dbReference type="EMBL" id="VNHO01000010">
    <property type="protein sequence ID" value="TYP55411.1"/>
    <property type="molecule type" value="Genomic_DNA"/>
</dbReference>
<reference evidence="1 2" key="1">
    <citation type="submission" date="2019-07" db="EMBL/GenBank/DDBJ databases">
        <title>Genomic Encyclopedia of Type Strains, Phase I: the one thousand microbial genomes (KMG-I) project.</title>
        <authorList>
            <person name="Kyrpides N."/>
        </authorList>
    </citation>
    <scope>NUCLEOTIDE SEQUENCE [LARGE SCALE GENOMIC DNA]</scope>
    <source>
        <strain evidence="1 2">DSM 16647</strain>
    </source>
</reference>
<name>A0A5S5ASJ1_9FIRM</name>
<protein>
    <submittedName>
        <fullName evidence="1">Uncharacterized protein</fullName>
    </submittedName>
</protein>